<evidence type="ECO:0000256" key="2">
    <source>
        <dbReference type="ARBA" id="ARBA00023002"/>
    </source>
</evidence>
<reference evidence="6" key="2">
    <citation type="submission" date="2016-11" db="EMBL/GenBank/DDBJ databases">
        <authorList>
            <person name="Varghese N."/>
            <person name="Submissions S."/>
        </authorList>
    </citation>
    <scope>NUCLEOTIDE SEQUENCE [LARGE SCALE GENOMIC DNA]</scope>
    <source>
        <strain evidence="6">DSM 27989</strain>
    </source>
</reference>
<dbReference type="InterPro" id="IPR013785">
    <property type="entry name" value="Aldolase_TIM"/>
</dbReference>
<evidence type="ECO:0000313" key="7">
    <source>
        <dbReference type="Proteomes" id="UP000650994"/>
    </source>
</evidence>
<dbReference type="CDD" id="cd02803">
    <property type="entry name" value="OYE_like_FMN_family"/>
    <property type="match status" value="1"/>
</dbReference>
<dbReference type="InterPro" id="IPR051799">
    <property type="entry name" value="NADH_flavin_oxidoreductase"/>
</dbReference>
<dbReference type="EMBL" id="BMFL01000001">
    <property type="protein sequence ID" value="GGE86917.1"/>
    <property type="molecule type" value="Genomic_DNA"/>
</dbReference>
<evidence type="ECO:0000313" key="6">
    <source>
        <dbReference type="Proteomes" id="UP000184120"/>
    </source>
</evidence>
<dbReference type="GO" id="GO:0016491">
    <property type="term" value="F:oxidoreductase activity"/>
    <property type="evidence" value="ECO:0007669"/>
    <property type="project" value="UniProtKB-KW"/>
</dbReference>
<dbReference type="AlphaFoldDB" id="A0A1M6Z7M5"/>
<reference evidence="4" key="5">
    <citation type="submission" date="2024-05" db="EMBL/GenBank/DDBJ databases">
        <authorList>
            <person name="Sun Q."/>
            <person name="Zhou Y."/>
        </authorList>
    </citation>
    <scope>NUCLEOTIDE SEQUENCE</scope>
    <source>
        <strain evidence="4">CGMCC 1.12707</strain>
    </source>
</reference>
<reference evidence="7" key="4">
    <citation type="journal article" date="2019" name="Int. J. Syst. Evol. Microbiol.">
        <title>The Global Catalogue of Microorganisms (GCM) 10K type strain sequencing project: providing services to taxonomists for standard genome sequencing and annotation.</title>
        <authorList>
            <consortium name="The Broad Institute Genomics Platform"/>
            <consortium name="The Broad Institute Genome Sequencing Center for Infectious Disease"/>
            <person name="Wu L."/>
            <person name="Ma J."/>
        </authorList>
    </citation>
    <scope>NUCLEOTIDE SEQUENCE [LARGE SCALE GENOMIC DNA]</scope>
    <source>
        <strain evidence="7">CGMCC 1.12707</strain>
    </source>
</reference>
<accession>A0A1M6Z7M5</accession>
<dbReference type="Pfam" id="PF00724">
    <property type="entry name" value="Oxidored_FMN"/>
    <property type="match status" value="1"/>
</dbReference>
<keyword evidence="2" id="KW-0560">Oxidoreductase</keyword>
<dbReference type="Gene3D" id="3.20.20.70">
    <property type="entry name" value="Aldolase class I"/>
    <property type="match status" value="1"/>
</dbReference>
<dbReference type="PANTHER" id="PTHR43656:SF2">
    <property type="entry name" value="BINDING OXIDOREDUCTASE, PUTATIVE (AFU_ORTHOLOGUE AFUA_2G08260)-RELATED"/>
    <property type="match status" value="1"/>
</dbReference>
<keyword evidence="7" id="KW-1185">Reference proteome</keyword>
<dbReference type="PANTHER" id="PTHR43656">
    <property type="entry name" value="BINDING OXIDOREDUCTASE, PUTATIVE (AFU_ORTHOLOGUE AFUA_2G08260)-RELATED"/>
    <property type="match status" value="1"/>
</dbReference>
<reference evidence="4" key="1">
    <citation type="journal article" date="2014" name="Int. J. Syst. Evol. Microbiol.">
        <title>Complete genome of a new Firmicutes species belonging to the dominant human colonic microbiota ('Ruminococcus bicirculans') reveals two chromosomes and a selective capacity to utilize plant glucans.</title>
        <authorList>
            <consortium name="NISC Comparative Sequencing Program"/>
            <person name="Wegmann U."/>
            <person name="Louis P."/>
            <person name="Goesmann A."/>
            <person name="Henrissat B."/>
            <person name="Duncan S.H."/>
            <person name="Flint H.J."/>
        </authorList>
    </citation>
    <scope>NUCLEOTIDE SEQUENCE</scope>
    <source>
        <strain evidence="4">CGMCC 1.12707</strain>
    </source>
</reference>
<name>A0A1M6Z7M5_9FLAO</name>
<protein>
    <submittedName>
        <fullName evidence="5">2,4-dienoyl-CoA reductase</fullName>
    </submittedName>
    <submittedName>
        <fullName evidence="4">NADH:flavin oxidoreductase</fullName>
    </submittedName>
</protein>
<dbReference type="GO" id="GO:0010181">
    <property type="term" value="F:FMN binding"/>
    <property type="evidence" value="ECO:0007669"/>
    <property type="project" value="InterPro"/>
</dbReference>
<proteinExistence type="predicted"/>
<evidence type="ECO:0000256" key="1">
    <source>
        <dbReference type="ARBA" id="ARBA00022630"/>
    </source>
</evidence>
<organism evidence="5 6">
    <name type="scientific">Chishuiella changwenlii</name>
    <dbReference type="NCBI Taxonomy" id="1434701"/>
    <lineage>
        <taxon>Bacteria</taxon>
        <taxon>Pseudomonadati</taxon>
        <taxon>Bacteroidota</taxon>
        <taxon>Flavobacteriia</taxon>
        <taxon>Flavobacteriales</taxon>
        <taxon>Weeksellaceae</taxon>
        <taxon>Chishuiella</taxon>
    </lineage>
</organism>
<dbReference type="Proteomes" id="UP000184120">
    <property type="component" value="Unassembled WGS sequence"/>
</dbReference>
<dbReference type="SUPFAM" id="SSF51395">
    <property type="entry name" value="FMN-linked oxidoreductases"/>
    <property type="match status" value="1"/>
</dbReference>
<dbReference type="Proteomes" id="UP000650994">
    <property type="component" value="Unassembled WGS sequence"/>
</dbReference>
<reference evidence="5" key="3">
    <citation type="submission" date="2016-11" db="EMBL/GenBank/DDBJ databases">
        <authorList>
            <person name="Jaros S."/>
            <person name="Januszkiewicz K."/>
            <person name="Wedrychowicz H."/>
        </authorList>
    </citation>
    <scope>NUCLEOTIDE SEQUENCE [LARGE SCALE GENOMIC DNA]</scope>
    <source>
        <strain evidence="5">DSM 27989</strain>
    </source>
</reference>
<keyword evidence="1" id="KW-0285">Flavoprotein</keyword>
<feature type="domain" description="NADH:flavin oxidoreductase/NADH oxidase N-terminal" evidence="3">
    <location>
        <begin position="2"/>
        <end position="344"/>
    </location>
</feature>
<dbReference type="STRING" id="1434701.SAMN05443634_107200"/>
<evidence type="ECO:0000313" key="5">
    <source>
        <dbReference type="EMBL" id="SHL26466.1"/>
    </source>
</evidence>
<dbReference type="OrthoDB" id="9772736at2"/>
<dbReference type="RefSeq" id="WP_072932393.1">
    <property type="nucleotide sequence ID" value="NZ_BMFL01000001.1"/>
</dbReference>
<sequence>MLFHEFKIGNLNVKNRFALAPMTRISATEDGIPTEKMKNYYTSFAKGGFGLIITKGNYIDTKYSQTYRLQPGIALDTHIDGWKNIVDDVKANGAKIIMQIQHSGGLSQGNYYLNETIAPSSVQPKGQQLDFYFGNGNYAIPKSASKNDINEIIHSFVKAAKNAEIAGFDGVEIHGANGYLLDQFLTPYSNTRNDEYGGNIENRLRIYVDIIKEIKKNVSHDFVVGIRLSQGKVNDYFHKWKNEEEAEFIFKTVEKSGVDYVHLTEFDATAPAFDTNKYKTLEILSLAQIARKTLQIPILLNGKIDSENSAKSIISEGVADLVTIGKSALANHDFPLKIKEGRPLKEFDAEKTLRPTAELKDFELY</sequence>
<gene>
    <name evidence="4" type="ORF">GCM10010984_00890</name>
    <name evidence="5" type="ORF">SAMN05443634_107200</name>
</gene>
<evidence type="ECO:0000259" key="3">
    <source>
        <dbReference type="Pfam" id="PF00724"/>
    </source>
</evidence>
<dbReference type="InterPro" id="IPR001155">
    <property type="entry name" value="OxRdtase_FMN_N"/>
</dbReference>
<dbReference type="EMBL" id="FRBH01000007">
    <property type="protein sequence ID" value="SHL26466.1"/>
    <property type="molecule type" value="Genomic_DNA"/>
</dbReference>
<evidence type="ECO:0000313" key="4">
    <source>
        <dbReference type="EMBL" id="GGE86917.1"/>
    </source>
</evidence>